<keyword evidence="1" id="KW-0472">Membrane</keyword>
<protein>
    <recommendedName>
        <fullName evidence="3">CHASE3 domain-containing protein</fullName>
    </recommendedName>
</protein>
<gene>
    <name evidence="2" type="ORF">LCGC14_2450510</name>
</gene>
<evidence type="ECO:0008006" key="3">
    <source>
        <dbReference type="Google" id="ProtNLM"/>
    </source>
</evidence>
<sequence>MKNFSPKFYLTTLTLLLGLVLFSVYLFRSIYIQQQELINVEENRYNSYLLTTQLRRSSDELTRLVRTYVATGNPMFEKQFLEVLAIRNGEAPLPVHYDRVYWDFLAIEKSTPPYTLGEPASLLSLMESAGFTEDEFLLMEKAQENSDSLVYLEKIAMNAIKGKYLDENGEYSVTGIPDQRMAIDILHSNEYHNAKISIMEPINQFYETLDQRTKAQVDHAAKQLNFTLNIQIFIFTLTVIAILLLMISAKRYHKKMVLRLNQRVNERTDELNISNRDLKKALAEIKALKEKEKRIIFDATVRSAQHILNNLLNQMQYFKMVADETNAFDDEVNEIYKNTIEEGKELVIKLCSVEELTEENIIGSVYPKNGK</sequence>
<organism evidence="2">
    <name type="scientific">marine sediment metagenome</name>
    <dbReference type="NCBI Taxonomy" id="412755"/>
    <lineage>
        <taxon>unclassified sequences</taxon>
        <taxon>metagenomes</taxon>
        <taxon>ecological metagenomes</taxon>
    </lineage>
</organism>
<evidence type="ECO:0000313" key="2">
    <source>
        <dbReference type="EMBL" id="KKL20933.1"/>
    </source>
</evidence>
<evidence type="ECO:0000256" key="1">
    <source>
        <dbReference type="SAM" id="Phobius"/>
    </source>
</evidence>
<keyword evidence="1" id="KW-0812">Transmembrane</keyword>
<accession>A0A0F9EA50</accession>
<comment type="caution">
    <text evidence="2">The sequence shown here is derived from an EMBL/GenBank/DDBJ whole genome shotgun (WGS) entry which is preliminary data.</text>
</comment>
<name>A0A0F9EA50_9ZZZZ</name>
<proteinExistence type="predicted"/>
<reference evidence="2" key="1">
    <citation type="journal article" date="2015" name="Nature">
        <title>Complex archaea that bridge the gap between prokaryotes and eukaryotes.</title>
        <authorList>
            <person name="Spang A."/>
            <person name="Saw J.H."/>
            <person name="Jorgensen S.L."/>
            <person name="Zaremba-Niedzwiedzka K."/>
            <person name="Martijn J."/>
            <person name="Lind A.E."/>
            <person name="van Eijk R."/>
            <person name="Schleper C."/>
            <person name="Guy L."/>
            <person name="Ettema T.J."/>
        </authorList>
    </citation>
    <scope>NUCLEOTIDE SEQUENCE</scope>
</reference>
<feature type="transmembrane region" description="Helical" evidence="1">
    <location>
        <begin position="230"/>
        <end position="249"/>
    </location>
</feature>
<keyword evidence="1" id="KW-1133">Transmembrane helix</keyword>
<dbReference type="AlphaFoldDB" id="A0A0F9EA50"/>
<dbReference type="EMBL" id="LAZR01037911">
    <property type="protein sequence ID" value="KKL20933.1"/>
    <property type="molecule type" value="Genomic_DNA"/>
</dbReference>